<sequence length="74" mass="8088">METVHVRMKAYDQFPILVVVMTAAVLVILMGAVEQAASPGIAGVQAELNWHRHSSMTDDHVSESTWRGKQNALG</sequence>
<accession>A0A5B7CUW6</accession>
<feature type="transmembrane region" description="Helical" evidence="2">
    <location>
        <begin position="14"/>
        <end position="33"/>
    </location>
</feature>
<dbReference type="AlphaFoldDB" id="A0A5B7CUW6"/>
<feature type="compositionally biased region" description="Polar residues" evidence="1">
    <location>
        <begin position="63"/>
        <end position="74"/>
    </location>
</feature>
<gene>
    <name evidence="3" type="ORF">E2C01_006368</name>
</gene>
<keyword evidence="4" id="KW-1185">Reference proteome</keyword>
<keyword evidence="2" id="KW-1133">Transmembrane helix</keyword>
<keyword evidence="2" id="KW-0472">Membrane</keyword>
<evidence type="ECO:0000313" key="3">
    <source>
        <dbReference type="EMBL" id="MPC13627.1"/>
    </source>
</evidence>
<evidence type="ECO:0000256" key="2">
    <source>
        <dbReference type="SAM" id="Phobius"/>
    </source>
</evidence>
<protein>
    <submittedName>
        <fullName evidence="3">Uncharacterized protein</fullName>
    </submittedName>
</protein>
<comment type="caution">
    <text evidence="3">The sequence shown here is derived from an EMBL/GenBank/DDBJ whole genome shotgun (WGS) entry which is preliminary data.</text>
</comment>
<name>A0A5B7CUW6_PORTR</name>
<keyword evidence="2" id="KW-0812">Transmembrane</keyword>
<proteinExistence type="predicted"/>
<reference evidence="3 4" key="1">
    <citation type="submission" date="2019-05" db="EMBL/GenBank/DDBJ databases">
        <title>Another draft genome of Portunus trituberculatus and its Hox gene families provides insights of decapod evolution.</title>
        <authorList>
            <person name="Jeong J.-H."/>
            <person name="Song I."/>
            <person name="Kim S."/>
            <person name="Choi T."/>
            <person name="Kim D."/>
            <person name="Ryu S."/>
            <person name="Kim W."/>
        </authorList>
    </citation>
    <scope>NUCLEOTIDE SEQUENCE [LARGE SCALE GENOMIC DNA]</scope>
    <source>
        <tissue evidence="3">Muscle</tissue>
    </source>
</reference>
<evidence type="ECO:0000256" key="1">
    <source>
        <dbReference type="SAM" id="MobiDB-lite"/>
    </source>
</evidence>
<evidence type="ECO:0000313" key="4">
    <source>
        <dbReference type="Proteomes" id="UP000324222"/>
    </source>
</evidence>
<feature type="region of interest" description="Disordered" evidence="1">
    <location>
        <begin position="55"/>
        <end position="74"/>
    </location>
</feature>
<dbReference type="EMBL" id="VSRR010000294">
    <property type="protein sequence ID" value="MPC13627.1"/>
    <property type="molecule type" value="Genomic_DNA"/>
</dbReference>
<organism evidence="3 4">
    <name type="scientific">Portunus trituberculatus</name>
    <name type="common">Swimming crab</name>
    <name type="synonym">Neptunus trituberculatus</name>
    <dbReference type="NCBI Taxonomy" id="210409"/>
    <lineage>
        <taxon>Eukaryota</taxon>
        <taxon>Metazoa</taxon>
        <taxon>Ecdysozoa</taxon>
        <taxon>Arthropoda</taxon>
        <taxon>Crustacea</taxon>
        <taxon>Multicrustacea</taxon>
        <taxon>Malacostraca</taxon>
        <taxon>Eumalacostraca</taxon>
        <taxon>Eucarida</taxon>
        <taxon>Decapoda</taxon>
        <taxon>Pleocyemata</taxon>
        <taxon>Brachyura</taxon>
        <taxon>Eubrachyura</taxon>
        <taxon>Portunoidea</taxon>
        <taxon>Portunidae</taxon>
        <taxon>Portuninae</taxon>
        <taxon>Portunus</taxon>
    </lineage>
</organism>
<dbReference type="Proteomes" id="UP000324222">
    <property type="component" value="Unassembled WGS sequence"/>
</dbReference>